<keyword evidence="1" id="KW-0812">Transmembrane</keyword>
<evidence type="ECO:0000313" key="2">
    <source>
        <dbReference type="EMBL" id="KAK3686254.1"/>
    </source>
</evidence>
<reference evidence="2" key="1">
    <citation type="journal article" date="2023" name="Mol. Phylogenet. Evol.">
        <title>Genome-scale phylogeny and comparative genomics of the fungal order Sordariales.</title>
        <authorList>
            <person name="Hensen N."/>
            <person name="Bonometti L."/>
            <person name="Westerberg I."/>
            <person name="Brannstrom I.O."/>
            <person name="Guillou S."/>
            <person name="Cros-Aarteil S."/>
            <person name="Calhoun S."/>
            <person name="Haridas S."/>
            <person name="Kuo A."/>
            <person name="Mondo S."/>
            <person name="Pangilinan J."/>
            <person name="Riley R."/>
            <person name="LaButti K."/>
            <person name="Andreopoulos B."/>
            <person name="Lipzen A."/>
            <person name="Chen C."/>
            <person name="Yan M."/>
            <person name="Daum C."/>
            <person name="Ng V."/>
            <person name="Clum A."/>
            <person name="Steindorff A."/>
            <person name="Ohm R.A."/>
            <person name="Martin F."/>
            <person name="Silar P."/>
            <person name="Natvig D.O."/>
            <person name="Lalanne C."/>
            <person name="Gautier V."/>
            <person name="Ament-Velasquez S.L."/>
            <person name="Kruys A."/>
            <person name="Hutchinson M.I."/>
            <person name="Powell A.J."/>
            <person name="Barry K."/>
            <person name="Miller A.N."/>
            <person name="Grigoriev I.V."/>
            <person name="Debuchy R."/>
            <person name="Gladieux P."/>
            <person name="Hiltunen Thoren M."/>
            <person name="Johannesson H."/>
        </authorList>
    </citation>
    <scope>NUCLEOTIDE SEQUENCE</scope>
    <source>
        <strain evidence="2">CBS 314.62</strain>
    </source>
</reference>
<gene>
    <name evidence="2" type="ORF">B0T22DRAFT_467559</name>
</gene>
<organism evidence="2 3">
    <name type="scientific">Podospora appendiculata</name>
    <dbReference type="NCBI Taxonomy" id="314037"/>
    <lineage>
        <taxon>Eukaryota</taxon>
        <taxon>Fungi</taxon>
        <taxon>Dikarya</taxon>
        <taxon>Ascomycota</taxon>
        <taxon>Pezizomycotina</taxon>
        <taxon>Sordariomycetes</taxon>
        <taxon>Sordariomycetidae</taxon>
        <taxon>Sordariales</taxon>
        <taxon>Podosporaceae</taxon>
        <taxon>Podospora</taxon>
    </lineage>
</organism>
<feature type="transmembrane region" description="Helical" evidence="1">
    <location>
        <begin position="40"/>
        <end position="60"/>
    </location>
</feature>
<keyword evidence="1" id="KW-1133">Transmembrane helix</keyword>
<dbReference type="Proteomes" id="UP001270362">
    <property type="component" value="Unassembled WGS sequence"/>
</dbReference>
<evidence type="ECO:0008006" key="4">
    <source>
        <dbReference type="Google" id="ProtNLM"/>
    </source>
</evidence>
<keyword evidence="1" id="KW-0472">Membrane</keyword>
<proteinExistence type="predicted"/>
<evidence type="ECO:0000256" key="1">
    <source>
        <dbReference type="SAM" id="Phobius"/>
    </source>
</evidence>
<reference evidence="2" key="2">
    <citation type="submission" date="2023-06" db="EMBL/GenBank/DDBJ databases">
        <authorList>
            <consortium name="Lawrence Berkeley National Laboratory"/>
            <person name="Haridas S."/>
            <person name="Hensen N."/>
            <person name="Bonometti L."/>
            <person name="Westerberg I."/>
            <person name="Brannstrom I.O."/>
            <person name="Guillou S."/>
            <person name="Cros-Aarteil S."/>
            <person name="Calhoun S."/>
            <person name="Kuo A."/>
            <person name="Mondo S."/>
            <person name="Pangilinan J."/>
            <person name="Riley R."/>
            <person name="Labutti K."/>
            <person name="Andreopoulos B."/>
            <person name="Lipzen A."/>
            <person name="Chen C."/>
            <person name="Yanf M."/>
            <person name="Daum C."/>
            <person name="Ng V."/>
            <person name="Clum A."/>
            <person name="Steindorff A."/>
            <person name="Ohm R."/>
            <person name="Martin F."/>
            <person name="Silar P."/>
            <person name="Natvig D."/>
            <person name="Lalanne C."/>
            <person name="Gautier V."/>
            <person name="Ament-Velasquez S.L."/>
            <person name="Kruys A."/>
            <person name="Hutchinson M.I."/>
            <person name="Powell A.J."/>
            <person name="Barry K."/>
            <person name="Miller A.N."/>
            <person name="Grigoriev I.V."/>
            <person name="Debuchy R."/>
            <person name="Gladieux P."/>
            <person name="Thoren M.H."/>
            <person name="Johannesson H."/>
        </authorList>
    </citation>
    <scope>NUCLEOTIDE SEQUENCE</scope>
    <source>
        <strain evidence="2">CBS 314.62</strain>
    </source>
</reference>
<keyword evidence="3" id="KW-1185">Reference proteome</keyword>
<dbReference type="AlphaFoldDB" id="A0AAE1CB42"/>
<sequence length="207" mass="22989">MLMVPPLLSSFRPRVHPLLCIPPLASPLLACLFPRLCSFLLFPVLMFVLDLLLFVILFLLRLFDLVCSLVCALLNVLCFPPLSDAYVCARSIVVPYPLLCIFSCLSYLNPSLTHIHSRALLRFAPLVPFAHRRSRLCSVSLIARRSRSSPVTRLCSLSLIAHRCRFSCAHLGAFVVGSPPLAASLLSRCNSNSRHGDIWCSSESRVV</sequence>
<name>A0AAE1CB42_9PEZI</name>
<dbReference type="EMBL" id="JAULSO010000003">
    <property type="protein sequence ID" value="KAK3686254.1"/>
    <property type="molecule type" value="Genomic_DNA"/>
</dbReference>
<protein>
    <recommendedName>
        <fullName evidence="4">Transmembrane protein</fullName>
    </recommendedName>
</protein>
<accession>A0AAE1CB42</accession>
<evidence type="ECO:0000313" key="3">
    <source>
        <dbReference type="Proteomes" id="UP001270362"/>
    </source>
</evidence>
<comment type="caution">
    <text evidence="2">The sequence shown here is derived from an EMBL/GenBank/DDBJ whole genome shotgun (WGS) entry which is preliminary data.</text>
</comment>